<gene>
    <name evidence="1" type="ORF">ACMU_04585</name>
</gene>
<dbReference type="RefSeq" id="WP_035262840.1">
    <property type="nucleotide sequence ID" value="NZ_JFKE01000013.1"/>
</dbReference>
<proteinExistence type="predicted"/>
<dbReference type="OrthoDB" id="7687731at2"/>
<protein>
    <recommendedName>
        <fullName evidence="3">SGNH domain-containing protein</fullName>
    </recommendedName>
</protein>
<accession>A0A037ZEP2</accession>
<dbReference type="STRING" id="1454373.ACMU_04585"/>
<name>A0A037ZEP2_9RHOB</name>
<evidence type="ECO:0000313" key="1">
    <source>
        <dbReference type="EMBL" id="KAJ53986.1"/>
    </source>
</evidence>
<comment type="caution">
    <text evidence="1">The sequence shown here is derived from an EMBL/GenBank/DDBJ whole genome shotgun (WGS) entry which is preliminary data.</text>
</comment>
<evidence type="ECO:0008006" key="3">
    <source>
        <dbReference type="Google" id="ProtNLM"/>
    </source>
</evidence>
<dbReference type="EMBL" id="JFKE01000013">
    <property type="protein sequence ID" value="KAJ53986.1"/>
    <property type="molecule type" value="Genomic_DNA"/>
</dbReference>
<evidence type="ECO:0000313" key="2">
    <source>
        <dbReference type="Proteomes" id="UP000026249"/>
    </source>
</evidence>
<keyword evidence="2" id="KW-1185">Reference proteome</keyword>
<reference evidence="1 2" key="1">
    <citation type="submission" date="2014-03" db="EMBL/GenBank/DDBJ databases">
        <title>Draft Genome Sequence of Actibacterium mucosum KCTC 23349, a Marine Alphaproteobacterium with Complex Ionic Requirements Isolated from Mediterranean Seawater at Malvarrosa Beach, Valencia, Spain.</title>
        <authorList>
            <person name="Arahal D.R."/>
            <person name="Shao Z."/>
            <person name="Lai Q."/>
            <person name="Pujalte M.J."/>
        </authorList>
    </citation>
    <scope>NUCLEOTIDE SEQUENCE [LARGE SCALE GENOMIC DNA]</scope>
    <source>
        <strain evidence="1 2">KCTC 23349</strain>
    </source>
</reference>
<dbReference type="Proteomes" id="UP000026249">
    <property type="component" value="Unassembled WGS sequence"/>
</dbReference>
<dbReference type="AlphaFoldDB" id="A0A037ZEP2"/>
<sequence>MLSPNKTLCIYGDSHLASLKHALDAGVDGAGSYTIEFYGAPGPEFRGLRLTDDGAVVPDDEALTALEMVNGTGRTRLEGSDFDAFLFHGARMRSTAFIAEFLHRARDADGFVSAAVRRAALERWLSSIRSVRVARAFAAAGARVFFSPAPFEVPGAGGQKYLETFPEAAKAEAKDRTALNDEIADVLAKDGITFVAQPDETVQGGCLTDAAYQVENAAESGDFRHMNGEYGAKVLRAVLAQL</sequence>
<organism evidence="1 2">
    <name type="scientific">Actibacterium mucosum KCTC 23349</name>
    <dbReference type="NCBI Taxonomy" id="1454373"/>
    <lineage>
        <taxon>Bacteria</taxon>
        <taxon>Pseudomonadati</taxon>
        <taxon>Pseudomonadota</taxon>
        <taxon>Alphaproteobacteria</taxon>
        <taxon>Rhodobacterales</taxon>
        <taxon>Roseobacteraceae</taxon>
        <taxon>Actibacterium</taxon>
    </lineage>
</organism>